<dbReference type="InterPro" id="IPR038720">
    <property type="entry name" value="YprB_RNase_H-like_dom"/>
</dbReference>
<feature type="domain" description="YprB ribonuclease H-like" evidence="1">
    <location>
        <begin position="51"/>
        <end position="188"/>
    </location>
</feature>
<organism evidence="2 3">
    <name type="scientific">Ralstonia phage vB_RsoP_BMB50</name>
    <dbReference type="NCBI Taxonomy" id="2834269"/>
    <lineage>
        <taxon>Viruses</taxon>
        <taxon>Duplodnaviria</taxon>
        <taxon>Heunggongvirae</taxon>
        <taxon>Uroviricota</taxon>
        <taxon>Caudoviricetes</taxon>
        <taxon>Autographivirales</taxon>
        <taxon>Autonotataviridae</taxon>
        <taxon>Okabevirinae</taxon>
        <taxon>Hongshanvirus</taxon>
        <taxon>Hongshanvirus BMB50</taxon>
    </lineage>
</organism>
<reference evidence="2" key="1">
    <citation type="submission" date="2021-04" db="EMBL/GenBank/DDBJ databases">
        <title>Genomic characterization of the novel lytic bacteriophage vB_RsoP_BMB50 infecting Ralstonia solanacearum.</title>
        <authorList>
            <person name="Wang K."/>
            <person name="Liu Q."/>
            <person name="Dong Z."/>
            <person name="Sun M."/>
            <person name="Peng D."/>
        </authorList>
    </citation>
    <scope>NUCLEOTIDE SEQUENCE</scope>
</reference>
<evidence type="ECO:0000259" key="1">
    <source>
        <dbReference type="Pfam" id="PF13482"/>
    </source>
</evidence>
<dbReference type="Proteomes" id="UP000694260">
    <property type="component" value="Segment"/>
</dbReference>
<name>A0A8E5NVF9_9CAUD</name>
<evidence type="ECO:0000313" key="2">
    <source>
        <dbReference type="EMBL" id="QVE65532.1"/>
    </source>
</evidence>
<dbReference type="EMBL" id="MW965453">
    <property type="protein sequence ID" value="QVE65532.1"/>
    <property type="molecule type" value="Genomic_DNA"/>
</dbReference>
<dbReference type="Pfam" id="PF13482">
    <property type="entry name" value="RNase_H_2"/>
    <property type="match status" value="1"/>
</dbReference>
<accession>A0A8E5NVF9</accession>
<dbReference type="GO" id="GO:0003676">
    <property type="term" value="F:nucleic acid binding"/>
    <property type="evidence" value="ECO:0007669"/>
    <property type="project" value="InterPro"/>
</dbReference>
<sequence>MTGPKILTLDIETSPIAAHVWGLFDQTVGLNQIAGEWTILSYAGKWLGNDEVFYEDTFDQRNKRNDRKLVKKLWKLLDEADIVIGQNLQKFDRRKINARFVLHGLPPPSPYRVIDTMLMARRTFGFTSNKLEWLSDKLCVKTKKSKHKKFPGFELWMAFLAGDPEAREEMRSYNIDDILSTEEVYMRLRAWHPGHPNVNTYNDADDEMRCPTCGGTHLIRKGYRYTNVGTYVRFRCQDCGAWPHGRKMQNTKQKRANLLGNQG</sequence>
<protein>
    <recommendedName>
        <fullName evidence="1">YprB ribonuclease H-like domain-containing protein</fullName>
    </recommendedName>
</protein>
<evidence type="ECO:0000313" key="3">
    <source>
        <dbReference type="Proteomes" id="UP000694260"/>
    </source>
</evidence>
<proteinExistence type="predicted"/>
<keyword evidence="3" id="KW-1185">Reference proteome</keyword>
<dbReference type="InterPro" id="IPR012337">
    <property type="entry name" value="RNaseH-like_sf"/>
</dbReference>
<dbReference type="SUPFAM" id="SSF53098">
    <property type="entry name" value="Ribonuclease H-like"/>
    <property type="match status" value="1"/>
</dbReference>
<dbReference type="InterPro" id="IPR036397">
    <property type="entry name" value="RNaseH_sf"/>
</dbReference>
<dbReference type="Gene3D" id="3.30.420.10">
    <property type="entry name" value="Ribonuclease H-like superfamily/Ribonuclease H"/>
    <property type="match status" value="1"/>
</dbReference>